<dbReference type="InterPro" id="IPR005013">
    <property type="entry name" value="DDOST_48_kDa_subunit"/>
</dbReference>
<keyword evidence="6 9" id="KW-0256">Endoplasmic reticulum</keyword>
<organism evidence="12 13">
    <name type="scientific">Intoshia linei</name>
    <dbReference type="NCBI Taxonomy" id="1819745"/>
    <lineage>
        <taxon>Eukaryota</taxon>
        <taxon>Metazoa</taxon>
        <taxon>Spiralia</taxon>
        <taxon>Lophotrochozoa</taxon>
        <taxon>Mesozoa</taxon>
        <taxon>Orthonectida</taxon>
        <taxon>Rhopaluridae</taxon>
        <taxon>Intoshia</taxon>
    </lineage>
</organism>
<feature type="transmembrane region" description="Helical" evidence="9">
    <location>
        <begin position="404"/>
        <end position="423"/>
    </location>
</feature>
<dbReference type="InterPro" id="IPR055457">
    <property type="entry name" value="OST48_N"/>
</dbReference>
<dbReference type="GO" id="GO:0008250">
    <property type="term" value="C:oligosaccharyltransferase complex"/>
    <property type="evidence" value="ECO:0007669"/>
    <property type="project" value="TreeGrafter"/>
</dbReference>
<evidence type="ECO:0000256" key="2">
    <source>
        <dbReference type="ARBA" id="ARBA00004922"/>
    </source>
</evidence>
<evidence type="ECO:0000259" key="10">
    <source>
        <dbReference type="Pfam" id="PF03345"/>
    </source>
</evidence>
<name>A0A177BBM8_9BILA</name>
<comment type="function">
    <text evidence="9">Subunit of the oligosaccharyl transferase (OST) complex that catalyzes the initial transfer of a defined glycan (Glc(3)Man(9)GlcNAc(2) in eukaryotes) from the lipid carrier dolichol-pyrophosphate to an asparagine residue within an Asn-X-Ser/Thr consensus motif in nascent polypeptide chains, the first step in protein N-glycosylation. N-glycosylation occurs cotranslationally and the complex associates with the Sec61 complex at the channel-forming translocon complex that mediates protein translocation across the endoplasmic reticulum (ER).</text>
</comment>
<comment type="similarity">
    <text evidence="3 9">Belongs to the DDOST 48 kDa subunit family.</text>
</comment>
<evidence type="ECO:0000256" key="8">
    <source>
        <dbReference type="ARBA" id="ARBA00023136"/>
    </source>
</evidence>
<evidence type="ECO:0000256" key="4">
    <source>
        <dbReference type="ARBA" id="ARBA00013350"/>
    </source>
</evidence>
<evidence type="ECO:0000313" key="13">
    <source>
        <dbReference type="Proteomes" id="UP000078046"/>
    </source>
</evidence>
<evidence type="ECO:0000313" key="12">
    <source>
        <dbReference type="EMBL" id="OAF71042.1"/>
    </source>
</evidence>
<dbReference type="Proteomes" id="UP000078046">
    <property type="component" value="Unassembled WGS sequence"/>
</dbReference>
<keyword evidence="12" id="KW-0808">Transferase</keyword>
<comment type="subcellular location">
    <subcellularLocation>
        <location evidence="1 9">Endoplasmic reticulum membrane</location>
        <topology evidence="1 9">Single-pass type I membrane protein</topology>
    </subcellularLocation>
</comment>
<dbReference type="Pfam" id="PF03345">
    <property type="entry name" value="OST48_N"/>
    <property type="match status" value="1"/>
</dbReference>
<evidence type="ECO:0000256" key="6">
    <source>
        <dbReference type="ARBA" id="ARBA00022824"/>
    </source>
</evidence>
<comment type="subunit">
    <text evidence="9">Component of the oligosaccharyltransferase (OST) complex.</text>
</comment>
<dbReference type="AlphaFoldDB" id="A0A177BBM8"/>
<keyword evidence="8 9" id="KW-0472">Membrane</keyword>
<protein>
    <recommendedName>
        <fullName evidence="4 9">Dolichyl-diphosphooligosaccharide--protein glycosyltransferase 48 kDa subunit</fullName>
        <shortName evidence="9">Oligosaccharyl transferase 48 kDa subunit</shortName>
    </recommendedName>
</protein>
<dbReference type="EMBL" id="LWCA01000085">
    <property type="protein sequence ID" value="OAF71042.1"/>
    <property type="molecule type" value="Genomic_DNA"/>
</dbReference>
<evidence type="ECO:0000256" key="3">
    <source>
        <dbReference type="ARBA" id="ARBA00008743"/>
    </source>
</evidence>
<comment type="pathway">
    <text evidence="2 9">Protein modification; protein glycosylation.</text>
</comment>
<dbReference type="PANTHER" id="PTHR10830">
    <property type="entry name" value="DOLICHYL-DIPHOSPHOOLIGOSACCHARIDE--PROTEIN GLYCOSYLTRANSFERASE 48 KDA SUBUNIT"/>
    <property type="match status" value="1"/>
</dbReference>
<keyword evidence="13" id="KW-1185">Reference proteome</keyword>
<keyword evidence="5 9" id="KW-0812">Transmembrane</keyword>
<feature type="domain" description="OST48 N-terminal" evidence="10">
    <location>
        <begin position="31"/>
        <end position="268"/>
    </location>
</feature>
<dbReference type="PANTHER" id="PTHR10830:SF0">
    <property type="entry name" value="DOLICHYL-DIPHOSPHOOLIGOSACCHARIDE--PROTEIN GLYCOSYLTRANSFERASE 48 KDA SUBUNIT"/>
    <property type="match status" value="1"/>
</dbReference>
<evidence type="ECO:0000256" key="1">
    <source>
        <dbReference type="ARBA" id="ARBA00004115"/>
    </source>
</evidence>
<keyword evidence="9" id="KW-0732">Signal</keyword>
<evidence type="ECO:0000256" key="7">
    <source>
        <dbReference type="ARBA" id="ARBA00022989"/>
    </source>
</evidence>
<gene>
    <name evidence="12" type="ORF">A3Q56_01217</name>
</gene>
<evidence type="ECO:0000256" key="5">
    <source>
        <dbReference type="ARBA" id="ARBA00022692"/>
    </source>
</evidence>
<dbReference type="UniPathway" id="UPA00378"/>
<dbReference type="OrthoDB" id="29105at2759"/>
<accession>A0A177BBM8</accession>
<sequence>MIFWIYLIGLCTTLSSLKSELSVENANLYPETLLIYEKETIFETHINFLRILEKNSNVKYSKPIASLNIKKYGEYIYDNIVIMISKSRTIGGLAIDALTDYVNEGKNLIIILERDNSEVIKKLVQKFGFKVATNGISSFADNFNNNGGKNYKIVKVAATNLARLSSVYDNMNIKDKNIMYDGCVIKCHGNDDLIFPLLNAPYTSYVNQKEGLSSNYPRSIGTSSLIAALQTRNNARVTLIGSSNMLSDKFNILSQQTNLNVARNVISWGFKQKGVLQLVNPTHYIQSKDKSHPQYTISQPIYYSIDAYQFNIEKSPKWEPFITNQFQLEFIRIDPFYRLNLNSSQTHIGRYEASFQLPDVFGIFKFSVIHNIPGYTYVDQIVTTSIAPLRHDQADRFVIAAYPYYMNAFVVMIMTWILVIVIMSSKKLKVKVQ</sequence>
<dbReference type="Pfam" id="PF23358">
    <property type="entry name" value="OST48_MD"/>
    <property type="match status" value="1"/>
</dbReference>
<feature type="signal peptide" evidence="9">
    <location>
        <begin position="1"/>
        <end position="19"/>
    </location>
</feature>
<evidence type="ECO:0000256" key="9">
    <source>
        <dbReference type="RuleBase" id="RU361142"/>
    </source>
</evidence>
<evidence type="ECO:0000259" key="11">
    <source>
        <dbReference type="Pfam" id="PF23358"/>
    </source>
</evidence>
<feature type="chain" id="PRO_5007948903" description="Dolichyl-diphosphooligosaccharide--protein glycosyltransferase 48 kDa subunit" evidence="9">
    <location>
        <begin position="20"/>
        <end position="433"/>
    </location>
</feature>
<proteinExistence type="inferred from homology"/>
<dbReference type="GO" id="GO:0018279">
    <property type="term" value="P:protein N-linked glycosylation via asparagine"/>
    <property type="evidence" value="ECO:0007669"/>
    <property type="project" value="UniProtKB-UniRule"/>
</dbReference>
<dbReference type="GO" id="GO:0016740">
    <property type="term" value="F:transferase activity"/>
    <property type="evidence" value="ECO:0007669"/>
    <property type="project" value="UniProtKB-KW"/>
</dbReference>
<comment type="caution">
    <text evidence="12">The sequence shown here is derived from an EMBL/GenBank/DDBJ whole genome shotgun (WGS) entry which is preliminary data.</text>
</comment>
<keyword evidence="7 9" id="KW-1133">Transmembrane helix</keyword>
<feature type="domain" description="OST48 middle" evidence="11">
    <location>
        <begin position="285"/>
        <end position="424"/>
    </location>
</feature>
<reference evidence="12 13" key="1">
    <citation type="submission" date="2016-04" db="EMBL/GenBank/DDBJ databases">
        <title>The genome of Intoshia linei affirms orthonectids as highly simplified spiralians.</title>
        <authorList>
            <person name="Mikhailov K.V."/>
            <person name="Slusarev G.S."/>
            <person name="Nikitin M.A."/>
            <person name="Logacheva M.D."/>
            <person name="Penin A."/>
            <person name="Aleoshin V."/>
            <person name="Panchin Y.V."/>
        </authorList>
    </citation>
    <scope>NUCLEOTIDE SEQUENCE [LARGE SCALE GENOMIC DNA]</scope>
    <source>
        <strain evidence="12">Intl2013</strain>
        <tissue evidence="12">Whole animal</tissue>
    </source>
</reference>
<dbReference type="InterPro" id="IPR055459">
    <property type="entry name" value="OST48_MD"/>
</dbReference>